<dbReference type="eggNOG" id="COG1593">
    <property type="taxonomic scope" value="Bacteria"/>
</dbReference>
<keyword evidence="6 8" id="KW-0472">Membrane</keyword>
<dbReference type="PATRIC" id="fig|2340.3.peg.2090"/>
<evidence type="ECO:0000256" key="7">
    <source>
        <dbReference type="RuleBase" id="RU369079"/>
    </source>
</evidence>
<dbReference type="PIRSF" id="PIRSF006066">
    <property type="entry name" value="HI0050"/>
    <property type="match status" value="1"/>
</dbReference>
<dbReference type="GO" id="GO:0005886">
    <property type="term" value="C:plasma membrane"/>
    <property type="evidence" value="ECO:0007669"/>
    <property type="project" value="UniProtKB-SubCell"/>
</dbReference>
<keyword evidence="4 8" id="KW-0812">Transmembrane</keyword>
<feature type="transmembrane region" description="Helical" evidence="8">
    <location>
        <begin position="379"/>
        <end position="402"/>
    </location>
</feature>
<keyword evidence="11" id="KW-1185">Reference proteome</keyword>
<evidence type="ECO:0000256" key="6">
    <source>
        <dbReference type="ARBA" id="ARBA00023136"/>
    </source>
</evidence>
<comment type="caution">
    <text evidence="10">The sequence shown here is derived from an EMBL/GenBank/DDBJ whole genome shotgun (WGS) entry which is preliminary data.</text>
</comment>
<dbReference type="EMBL" id="JRAA01000002">
    <property type="protein sequence ID" value="KHF25470.1"/>
    <property type="molecule type" value="Genomic_DNA"/>
</dbReference>
<evidence type="ECO:0000256" key="1">
    <source>
        <dbReference type="ARBA" id="ARBA00004429"/>
    </source>
</evidence>
<comment type="subcellular location">
    <subcellularLocation>
        <location evidence="1 7">Cell inner membrane</location>
        <topology evidence="1 7">Multi-pass membrane protein</topology>
    </subcellularLocation>
</comment>
<dbReference type="InterPro" id="IPR010656">
    <property type="entry name" value="DctM"/>
</dbReference>
<name>A0A0B0H8Q8_SOVGS</name>
<keyword evidence="2" id="KW-1003">Cell membrane</keyword>
<evidence type="ECO:0000256" key="5">
    <source>
        <dbReference type="ARBA" id="ARBA00022989"/>
    </source>
</evidence>
<evidence type="ECO:0000256" key="4">
    <source>
        <dbReference type="ARBA" id="ARBA00022692"/>
    </source>
</evidence>
<dbReference type="PANTHER" id="PTHR33362">
    <property type="entry name" value="SIALIC ACID TRAP TRANSPORTER PERMEASE PROTEIN SIAT-RELATED"/>
    <property type="match status" value="1"/>
</dbReference>
<feature type="transmembrane region" description="Helical" evidence="8">
    <location>
        <begin position="191"/>
        <end position="216"/>
    </location>
</feature>
<accession>A0A0B0H8Q8</accession>
<dbReference type="GO" id="GO:0022857">
    <property type="term" value="F:transmembrane transporter activity"/>
    <property type="evidence" value="ECO:0007669"/>
    <property type="project" value="UniProtKB-UniRule"/>
</dbReference>
<keyword evidence="3 7" id="KW-0997">Cell inner membrane</keyword>
<organism evidence="10 11">
    <name type="scientific">Solemya velum gill symbiont</name>
    <dbReference type="NCBI Taxonomy" id="2340"/>
    <lineage>
        <taxon>Bacteria</taxon>
        <taxon>Pseudomonadati</taxon>
        <taxon>Pseudomonadota</taxon>
        <taxon>Gammaproteobacteria</taxon>
        <taxon>sulfur-oxidizing symbionts</taxon>
    </lineage>
</organism>
<feature type="transmembrane region" description="Helical" evidence="8">
    <location>
        <begin position="116"/>
        <end position="146"/>
    </location>
</feature>
<feature type="transmembrane region" description="Helical" evidence="8">
    <location>
        <begin position="76"/>
        <end position="96"/>
    </location>
</feature>
<proteinExistence type="predicted"/>
<dbReference type="Pfam" id="PF06808">
    <property type="entry name" value="DctM"/>
    <property type="match status" value="1"/>
</dbReference>
<evidence type="ECO:0000256" key="3">
    <source>
        <dbReference type="ARBA" id="ARBA00022519"/>
    </source>
</evidence>
<evidence type="ECO:0000256" key="2">
    <source>
        <dbReference type="ARBA" id="ARBA00022475"/>
    </source>
</evidence>
<gene>
    <name evidence="10" type="primary">dctM2</name>
    <name evidence="10" type="ORF">JV46_11340</name>
</gene>
<feature type="transmembrane region" description="Helical" evidence="8">
    <location>
        <begin position="158"/>
        <end position="185"/>
    </location>
</feature>
<feature type="transmembrane region" description="Helical" evidence="8">
    <location>
        <begin position="294"/>
        <end position="316"/>
    </location>
</feature>
<dbReference type="InterPro" id="IPR004681">
    <property type="entry name" value="TRAP_DctM"/>
</dbReference>
<sequence>MALFEAMGQMDFVSIGLWVTGFMLFFVIIGMRVAFAAAIAGFIGLVWIFSAKMGFERGVVVAMKMAGTIPHSKVSTLALSLIPTFILIGFLAYHAGLTRALFEAAKRWVGWLPGGMGVATVFSAAGFAAVSGASVATSAVFARIAIPEMLQLGYDKRFAAGVVAASGTLASLIPPSAILVIYAIIVEQDVGALLMAGFLPGMVSALIYGGLVVFLAKTKKDFGPPVTGYSWKQRFESLPGTLPIFFVVGIIVVCIYGGVGTPTEAGSLGAFVILCMALWKGMTGGELKSALLETAKLTVMIFTIIWGVLLYVRFLGFADLPSAFSDWITGLEQSPMITLILILLAYALLGMFMDAIGMLLLTLPVVYPAVIALNGGDAVTAAESAFGVSGVGCAIWFGIIVVKMAELCLITPPIGLNCFVVAGVRDECSVQDVFHGVTPFFVADFLTIALLIALPQIVLWLPGLMGFS</sequence>
<feature type="transmembrane region" description="Helical" evidence="8">
    <location>
        <begin position="265"/>
        <end position="282"/>
    </location>
</feature>
<comment type="function">
    <text evidence="7">Part of the tripartite ATP-independent periplasmic (TRAP) transport system.</text>
</comment>
<feature type="transmembrane region" description="Helical" evidence="8">
    <location>
        <begin position="336"/>
        <end position="367"/>
    </location>
</feature>
<feature type="domain" description="TRAP C4-dicarboxylate transport system permease DctM subunit" evidence="9">
    <location>
        <begin position="22"/>
        <end position="457"/>
    </location>
</feature>
<keyword evidence="7" id="KW-0813">Transport</keyword>
<dbReference type="PANTHER" id="PTHR33362:SF5">
    <property type="entry name" value="C4-DICARBOXYLATE TRAP TRANSPORTER LARGE PERMEASE PROTEIN DCTM"/>
    <property type="match status" value="1"/>
</dbReference>
<evidence type="ECO:0000256" key="8">
    <source>
        <dbReference type="SAM" id="Phobius"/>
    </source>
</evidence>
<feature type="transmembrane region" description="Helical" evidence="8">
    <location>
        <begin position="12"/>
        <end position="29"/>
    </location>
</feature>
<keyword evidence="5 8" id="KW-1133">Transmembrane helix</keyword>
<feature type="transmembrane region" description="Helical" evidence="8">
    <location>
        <begin position="237"/>
        <end position="259"/>
    </location>
</feature>
<dbReference type="Proteomes" id="UP000030856">
    <property type="component" value="Unassembled WGS sequence"/>
</dbReference>
<feature type="transmembrane region" description="Helical" evidence="8">
    <location>
        <begin position="440"/>
        <end position="461"/>
    </location>
</feature>
<dbReference type="STRING" id="2340.JV46_11340"/>
<evidence type="ECO:0000313" key="10">
    <source>
        <dbReference type="EMBL" id="KHF25470.1"/>
    </source>
</evidence>
<reference evidence="10 11" key="1">
    <citation type="journal article" date="2014" name="BMC Genomics">
        <title>The genome of the intracellular bacterium of the coastal bivalve, Solemya velum: a blueprint for thriving in and out of symbiosis.</title>
        <authorList>
            <person name="Dmytrenko O."/>
            <person name="Russell S.L."/>
            <person name="Loo W.T."/>
            <person name="Fontanez K.M."/>
            <person name="Liao L."/>
            <person name="Roeselers G."/>
            <person name="Sharma R."/>
            <person name="Stewart F.J."/>
            <person name="Newton I.L."/>
            <person name="Woyke T."/>
            <person name="Wu D."/>
            <person name="Lang J.M."/>
            <person name="Eisen J.A."/>
            <person name="Cavanaugh C.M."/>
        </authorList>
    </citation>
    <scope>NUCLEOTIDE SEQUENCE [LARGE SCALE GENOMIC DNA]</scope>
    <source>
        <strain evidence="10 11">WH</strain>
    </source>
</reference>
<evidence type="ECO:0000259" key="9">
    <source>
        <dbReference type="Pfam" id="PF06808"/>
    </source>
</evidence>
<feature type="transmembrane region" description="Helical" evidence="8">
    <location>
        <begin position="35"/>
        <end position="55"/>
    </location>
</feature>
<dbReference type="AlphaFoldDB" id="A0A0B0H8Q8"/>
<evidence type="ECO:0000313" key="11">
    <source>
        <dbReference type="Proteomes" id="UP000030856"/>
    </source>
</evidence>
<protein>
    <submittedName>
        <fullName evidence="10">TRAP-type C4-dicarboxylate transporter DctPQM, subunit M2</fullName>
    </submittedName>
</protein>